<feature type="transmembrane region" description="Helical" evidence="1">
    <location>
        <begin position="70"/>
        <end position="93"/>
    </location>
</feature>
<feature type="transmembrane region" description="Helical" evidence="1">
    <location>
        <begin position="131"/>
        <end position="153"/>
    </location>
</feature>
<keyword evidence="3" id="KW-1185">Reference proteome</keyword>
<evidence type="ECO:0000313" key="2">
    <source>
        <dbReference type="EMBL" id="MFD2515104.1"/>
    </source>
</evidence>
<feature type="transmembrane region" description="Helical" evidence="1">
    <location>
        <begin position="259"/>
        <end position="292"/>
    </location>
</feature>
<organism evidence="2 3">
    <name type="scientific">Pontibacter locisalis</name>
    <dbReference type="NCBI Taxonomy" id="1719035"/>
    <lineage>
        <taxon>Bacteria</taxon>
        <taxon>Pseudomonadati</taxon>
        <taxon>Bacteroidota</taxon>
        <taxon>Cytophagia</taxon>
        <taxon>Cytophagales</taxon>
        <taxon>Hymenobacteraceae</taxon>
        <taxon>Pontibacter</taxon>
    </lineage>
</organism>
<evidence type="ECO:0000313" key="3">
    <source>
        <dbReference type="Proteomes" id="UP001597544"/>
    </source>
</evidence>
<gene>
    <name evidence="2" type="ORF">ACFSRY_14625</name>
</gene>
<name>A0ABW5IQS2_9BACT</name>
<accession>A0ABW5IQS2</accession>
<keyword evidence="1" id="KW-1133">Transmembrane helix</keyword>
<keyword evidence="1" id="KW-0812">Transmembrane</keyword>
<keyword evidence="1" id="KW-0472">Membrane</keyword>
<protein>
    <recommendedName>
        <fullName evidence="4">Vitamin K-dependent gamma-carboxylase</fullName>
    </recommendedName>
</protein>
<dbReference type="RefSeq" id="WP_377509153.1">
    <property type="nucleotide sequence ID" value="NZ_JBHULU010000021.1"/>
</dbReference>
<reference evidence="3" key="1">
    <citation type="journal article" date="2019" name="Int. J. Syst. Evol. Microbiol.">
        <title>The Global Catalogue of Microorganisms (GCM) 10K type strain sequencing project: providing services to taxonomists for standard genome sequencing and annotation.</title>
        <authorList>
            <consortium name="The Broad Institute Genomics Platform"/>
            <consortium name="The Broad Institute Genome Sequencing Center for Infectious Disease"/>
            <person name="Wu L."/>
            <person name="Ma J."/>
        </authorList>
    </citation>
    <scope>NUCLEOTIDE SEQUENCE [LARGE SCALE GENOMIC DNA]</scope>
    <source>
        <strain evidence="3">KCTC 42498</strain>
    </source>
</reference>
<comment type="caution">
    <text evidence="2">The sequence shown here is derived from an EMBL/GenBank/DDBJ whole genome shotgun (WGS) entry which is preliminary data.</text>
</comment>
<feature type="transmembrane region" description="Helical" evidence="1">
    <location>
        <begin position="100"/>
        <end position="119"/>
    </location>
</feature>
<feature type="transmembrane region" description="Helical" evidence="1">
    <location>
        <begin position="231"/>
        <end position="252"/>
    </location>
</feature>
<dbReference type="EMBL" id="JBHULU010000021">
    <property type="protein sequence ID" value="MFD2515104.1"/>
    <property type="molecule type" value="Genomic_DNA"/>
</dbReference>
<feature type="transmembrane region" description="Helical" evidence="1">
    <location>
        <begin position="28"/>
        <end position="50"/>
    </location>
</feature>
<evidence type="ECO:0008006" key="4">
    <source>
        <dbReference type="Google" id="ProtNLM"/>
    </source>
</evidence>
<sequence length="364" mass="42789">MTPSLLSAFKETNIRTKSDQREDISRNVFNFFVSVQVFRIFTFVWIYWTIQKFILLQDRPKEIFWFNDKLVSWIMPALPGETLFYTIAGIAIAANLVQLVFLRNMVIVQLVLALCLLWLNLPHWGYGFLSHVNHTLLLSHLFLIFVPVSRHLLQAPDKYVHQAINWFYAGILFTYTLAGLWKVPSLLFKLVTFSPDAHWLHPYGALFNSFVSYRNFDLNFELETIFTEHVLLWQVSFLIVVYLQSISIFGAFRQPLRPWIGLLLIIFHVMNMLVFLTYFVVATLLIVCLFTPYSLILQPLYKRYYAVINSISEASVVKEPAEYQTAFENYRNKIKESNYYLSGILFLPGLRTASRLLHYLRHKR</sequence>
<evidence type="ECO:0000256" key="1">
    <source>
        <dbReference type="SAM" id="Phobius"/>
    </source>
</evidence>
<dbReference type="Proteomes" id="UP001597544">
    <property type="component" value="Unassembled WGS sequence"/>
</dbReference>
<proteinExistence type="predicted"/>
<feature type="transmembrane region" description="Helical" evidence="1">
    <location>
        <begin position="165"/>
        <end position="183"/>
    </location>
</feature>